<dbReference type="Proteomes" id="UP000632195">
    <property type="component" value="Unassembled WGS sequence"/>
</dbReference>
<reference evidence="1" key="2">
    <citation type="submission" date="2022-09" db="EMBL/GenBank/DDBJ databases">
        <authorList>
            <person name="Sun Q."/>
            <person name="Ohkuma M."/>
        </authorList>
    </citation>
    <scope>NUCLEOTIDE SEQUENCE</scope>
    <source>
        <strain evidence="1">JCM 13583</strain>
    </source>
</reference>
<keyword evidence="2" id="KW-1185">Reference proteome</keyword>
<evidence type="ECO:0000313" key="2">
    <source>
        <dbReference type="Proteomes" id="UP000632195"/>
    </source>
</evidence>
<sequence length="85" mass="9637">MGRTVPTARAVLRPVVEGILRMSEMLPEEERRAALHILESGKRRVPEASFGGLDSQFSFLLSVLIDLERRVRQLEAARDAGERHR</sequence>
<comment type="caution">
    <text evidence="1">The sequence shown here is derived from an EMBL/GenBank/DDBJ whole genome shotgun (WGS) entry which is preliminary data.</text>
</comment>
<dbReference type="AlphaFoldDB" id="A0AA37BPY1"/>
<proteinExistence type="predicted"/>
<dbReference type="RefSeq" id="WP_188679592.1">
    <property type="nucleotide sequence ID" value="NZ_BMNY01000001.1"/>
</dbReference>
<reference evidence="1" key="1">
    <citation type="journal article" date="2014" name="Int. J. Syst. Evol. Microbiol.">
        <title>Complete genome sequence of Corynebacterium casei LMG S-19264T (=DSM 44701T), isolated from a smear-ripened cheese.</title>
        <authorList>
            <consortium name="US DOE Joint Genome Institute (JGI-PGF)"/>
            <person name="Walter F."/>
            <person name="Albersmeier A."/>
            <person name="Kalinowski J."/>
            <person name="Ruckert C."/>
        </authorList>
    </citation>
    <scope>NUCLEOTIDE SEQUENCE</scope>
    <source>
        <strain evidence="1">JCM 13583</strain>
    </source>
</reference>
<dbReference type="EMBL" id="BMNY01000001">
    <property type="protein sequence ID" value="GGM67685.1"/>
    <property type="molecule type" value="Genomic_DNA"/>
</dbReference>
<gene>
    <name evidence="1" type="ORF">GCM10007108_02150</name>
</gene>
<protein>
    <submittedName>
        <fullName evidence="1">Uncharacterized protein</fullName>
    </submittedName>
</protein>
<organism evidence="1 2">
    <name type="scientific">Thermogymnomonas acidicola</name>
    <dbReference type="NCBI Taxonomy" id="399579"/>
    <lineage>
        <taxon>Archaea</taxon>
        <taxon>Methanobacteriati</taxon>
        <taxon>Thermoplasmatota</taxon>
        <taxon>Thermoplasmata</taxon>
        <taxon>Thermoplasmatales</taxon>
        <taxon>Thermogymnomonas</taxon>
    </lineage>
</organism>
<accession>A0AA37BPY1</accession>
<name>A0AA37BPY1_9ARCH</name>
<evidence type="ECO:0000313" key="1">
    <source>
        <dbReference type="EMBL" id="GGM67685.1"/>
    </source>
</evidence>